<keyword evidence="3" id="KW-1185">Reference proteome</keyword>
<accession>A0A016U036</accession>
<keyword evidence="1" id="KW-0812">Transmembrane</keyword>
<dbReference type="EMBL" id="JARK01001402">
    <property type="protein sequence ID" value="EYC08445.1"/>
    <property type="molecule type" value="Genomic_DNA"/>
</dbReference>
<keyword evidence="1" id="KW-1133">Transmembrane helix</keyword>
<proteinExistence type="predicted"/>
<gene>
    <name evidence="2" type="primary">Acey_s0066.g3769</name>
    <name evidence="2" type="ORF">Y032_0066g3769</name>
</gene>
<sequence length="67" mass="7170">MPEFFPLGKKKCGQECSANLGVWGYDCCKDDAKKCCGSITIGGYVAAGAIGVLLILIILMLLCRRRG</sequence>
<feature type="transmembrane region" description="Helical" evidence="1">
    <location>
        <begin position="41"/>
        <end position="63"/>
    </location>
</feature>
<reference evidence="3" key="1">
    <citation type="journal article" date="2015" name="Nat. Genet.">
        <title>The genome and transcriptome of the zoonotic hookworm Ancylostoma ceylanicum identify infection-specific gene families.</title>
        <authorList>
            <person name="Schwarz E.M."/>
            <person name="Hu Y."/>
            <person name="Antoshechkin I."/>
            <person name="Miller M.M."/>
            <person name="Sternberg P.W."/>
            <person name="Aroian R.V."/>
        </authorList>
    </citation>
    <scope>NUCLEOTIDE SEQUENCE</scope>
    <source>
        <strain evidence="3">HY135</strain>
    </source>
</reference>
<dbReference type="AlphaFoldDB" id="A0A016U036"/>
<evidence type="ECO:0000313" key="2">
    <source>
        <dbReference type="EMBL" id="EYC08445.1"/>
    </source>
</evidence>
<name>A0A016U036_9BILA</name>
<organism evidence="2 3">
    <name type="scientific">Ancylostoma ceylanicum</name>
    <dbReference type="NCBI Taxonomy" id="53326"/>
    <lineage>
        <taxon>Eukaryota</taxon>
        <taxon>Metazoa</taxon>
        <taxon>Ecdysozoa</taxon>
        <taxon>Nematoda</taxon>
        <taxon>Chromadorea</taxon>
        <taxon>Rhabditida</taxon>
        <taxon>Rhabditina</taxon>
        <taxon>Rhabditomorpha</taxon>
        <taxon>Strongyloidea</taxon>
        <taxon>Ancylostomatidae</taxon>
        <taxon>Ancylostomatinae</taxon>
        <taxon>Ancylostoma</taxon>
    </lineage>
</organism>
<protein>
    <submittedName>
        <fullName evidence="2">Uncharacterized protein</fullName>
    </submittedName>
</protein>
<keyword evidence="1" id="KW-0472">Membrane</keyword>
<evidence type="ECO:0000256" key="1">
    <source>
        <dbReference type="SAM" id="Phobius"/>
    </source>
</evidence>
<evidence type="ECO:0000313" key="3">
    <source>
        <dbReference type="Proteomes" id="UP000024635"/>
    </source>
</evidence>
<comment type="caution">
    <text evidence="2">The sequence shown here is derived from an EMBL/GenBank/DDBJ whole genome shotgun (WGS) entry which is preliminary data.</text>
</comment>
<dbReference type="Proteomes" id="UP000024635">
    <property type="component" value="Unassembled WGS sequence"/>
</dbReference>